<evidence type="ECO:0000256" key="8">
    <source>
        <dbReference type="ARBA" id="ARBA00066884"/>
    </source>
</evidence>
<dbReference type="FunFam" id="3.40.50.720:FF:000033">
    <property type="entry name" value="Adenylyltransferase and sulfurtransferase MOCS3"/>
    <property type="match status" value="1"/>
</dbReference>
<dbReference type="GO" id="GO:0005829">
    <property type="term" value="C:cytosol"/>
    <property type="evidence" value="ECO:0007669"/>
    <property type="project" value="TreeGrafter"/>
</dbReference>
<dbReference type="SUPFAM" id="SSF69572">
    <property type="entry name" value="Activating enzymes of the ubiquitin-like proteins"/>
    <property type="match status" value="1"/>
</dbReference>
<dbReference type="Pfam" id="PF00899">
    <property type="entry name" value="ThiF"/>
    <property type="match status" value="1"/>
</dbReference>
<dbReference type="NCBIfam" id="NF004281">
    <property type="entry name" value="PRK05690.1"/>
    <property type="match status" value="1"/>
</dbReference>
<dbReference type="RefSeq" id="WP_008600399.1">
    <property type="nucleotide sequence ID" value="NZ_AMRV01000002.1"/>
</dbReference>
<accession>M2SEY5</accession>
<dbReference type="CDD" id="cd00757">
    <property type="entry name" value="ThiF_MoeB_HesA_family"/>
    <property type="match status" value="1"/>
</dbReference>
<reference evidence="14 15" key="1">
    <citation type="journal article" date="2013" name="Genome Announc.">
        <title>Draft Genome Sequence of Strain JLT2015T, Belonging to the Family Sphingomonadaceae of the Alphaproteobacteria.</title>
        <authorList>
            <person name="Tang K."/>
            <person name="Liu K."/>
            <person name="Li S."/>
            <person name="Jiao N."/>
        </authorList>
    </citation>
    <scope>NUCLEOTIDE SEQUENCE [LARGE SCALE GENOMIC DNA]</scope>
    <source>
        <strain evidence="14 15">JLT2015</strain>
    </source>
</reference>
<evidence type="ECO:0000256" key="3">
    <source>
        <dbReference type="ARBA" id="ARBA00022741"/>
    </source>
</evidence>
<dbReference type="GO" id="GO:0005524">
    <property type="term" value="F:ATP binding"/>
    <property type="evidence" value="ECO:0007669"/>
    <property type="project" value="UniProtKB-KW"/>
</dbReference>
<evidence type="ECO:0000256" key="6">
    <source>
        <dbReference type="ARBA" id="ARBA00055169"/>
    </source>
</evidence>
<evidence type="ECO:0000256" key="4">
    <source>
        <dbReference type="ARBA" id="ARBA00022840"/>
    </source>
</evidence>
<dbReference type="OrthoDB" id="9804286at2"/>
<evidence type="ECO:0000313" key="14">
    <source>
        <dbReference type="EMBL" id="EMD83905.1"/>
    </source>
</evidence>
<protein>
    <recommendedName>
        <fullName evidence="9">Molybdopterin-synthase adenylyltransferase</fullName>
        <ecNumber evidence="8">2.7.7.80</ecNumber>
    </recommendedName>
    <alternativeName>
        <fullName evidence="12">MoaD protein adenylase</fullName>
    </alternativeName>
    <alternativeName>
        <fullName evidence="10">Molybdopterin-converting factor subunit 1 adenylase</fullName>
    </alternativeName>
    <alternativeName>
        <fullName evidence="11">Sulfur carrier protein MoaD adenylyltransferase</fullName>
    </alternativeName>
</protein>
<dbReference type="AlphaFoldDB" id="M2SEY5"/>
<evidence type="ECO:0000256" key="7">
    <source>
        <dbReference type="ARBA" id="ARBA00063809"/>
    </source>
</evidence>
<evidence type="ECO:0000256" key="12">
    <source>
        <dbReference type="ARBA" id="ARBA00078531"/>
    </source>
</evidence>
<evidence type="ECO:0000256" key="5">
    <source>
        <dbReference type="ARBA" id="ARBA00052218"/>
    </source>
</evidence>
<dbReference type="EC" id="2.7.7.80" evidence="8"/>
<proteinExistence type="inferred from homology"/>
<sequence length="250" mass="26227">MSLTDQQLERYARHIVLKEIGGAGQQALVNARVAVIGAGGLGSPCLQYLAAAGTGYLTVIDDDEVDLSNLQRQVLHGTADIGMKKTASAKASLRALNAEVRVDARPERLTADNAAALLASHDVIADGSDSFATRSLVAKAALQLRIPLVSAAVGPFEGQLSTFRGWEANQPCWHCFAGSAADRPGNSCAEQGILGAVAGIVGSMQALEVIRVLVPFGEAMTGRVLFYDARQQAMRTVALAKDPECPVCGR</sequence>
<keyword evidence="4" id="KW-0067">ATP-binding</keyword>
<dbReference type="InterPro" id="IPR000594">
    <property type="entry name" value="ThiF_NAD_FAD-bd"/>
</dbReference>
<gene>
    <name evidence="14" type="ORF">C725_0877</name>
</gene>
<evidence type="ECO:0000256" key="1">
    <source>
        <dbReference type="ARBA" id="ARBA00009919"/>
    </source>
</evidence>
<dbReference type="EMBL" id="AMRV01000002">
    <property type="protein sequence ID" value="EMD83905.1"/>
    <property type="molecule type" value="Genomic_DNA"/>
</dbReference>
<dbReference type="PANTHER" id="PTHR10953:SF102">
    <property type="entry name" value="ADENYLYLTRANSFERASE AND SULFURTRANSFERASE MOCS3"/>
    <property type="match status" value="1"/>
</dbReference>
<evidence type="ECO:0000256" key="11">
    <source>
        <dbReference type="ARBA" id="ARBA00075328"/>
    </source>
</evidence>
<evidence type="ECO:0000256" key="9">
    <source>
        <dbReference type="ARBA" id="ARBA00073635"/>
    </source>
</evidence>
<dbReference type="InterPro" id="IPR035985">
    <property type="entry name" value="Ubiquitin-activating_enz"/>
</dbReference>
<comment type="caution">
    <text evidence="14">The sequence shown here is derived from an EMBL/GenBank/DDBJ whole genome shotgun (WGS) entry which is preliminary data.</text>
</comment>
<dbReference type="Gene3D" id="3.40.50.720">
    <property type="entry name" value="NAD(P)-binding Rossmann-like Domain"/>
    <property type="match status" value="1"/>
</dbReference>
<dbReference type="InterPro" id="IPR045886">
    <property type="entry name" value="ThiF/MoeB/HesA"/>
</dbReference>
<comment type="subunit">
    <text evidence="7">Homodimer. Forms a stable heterotetrameric complex of 2 MoeB and 2 MoaD during adenylation of MoaD.</text>
</comment>
<dbReference type="PATRIC" id="fig|1234595.3.peg.876"/>
<dbReference type="GO" id="GO:0061605">
    <property type="term" value="F:molybdopterin-synthase adenylyltransferase activity"/>
    <property type="evidence" value="ECO:0007669"/>
    <property type="project" value="UniProtKB-EC"/>
</dbReference>
<name>M2SEY5_9SPHN</name>
<evidence type="ECO:0000256" key="10">
    <source>
        <dbReference type="ARBA" id="ARBA00075110"/>
    </source>
</evidence>
<organism evidence="14 15">
    <name type="scientific">Pacificimonas flava</name>
    <dbReference type="NCBI Taxonomy" id="1234595"/>
    <lineage>
        <taxon>Bacteria</taxon>
        <taxon>Pseudomonadati</taxon>
        <taxon>Pseudomonadota</taxon>
        <taxon>Alphaproteobacteria</taxon>
        <taxon>Sphingomonadales</taxon>
        <taxon>Sphingosinicellaceae</taxon>
        <taxon>Pacificimonas</taxon>
    </lineage>
</organism>
<dbReference type="PANTHER" id="PTHR10953">
    <property type="entry name" value="UBIQUITIN-ACTIVATING ENZYME E1"/>
    <property type="match status" value="1"/>
</dbReference>
<dbReference type="Proteomes" id="UP000011717">
    <property type="component" value="Unassembled WGS sequence"/>
</dbReference>
<evidence type="ECO:0000256" key="2">
    <source>
        <dbReference type="ARBA" id="ARBA00022679"/>
    </source>
</evidence>
<keyword evidence="15" id="KW-1185">Reference proteome</keyword>
<dbReference type="GO" id="GO:0008641">
    <property type="term" value="F:ubiquitin-like modifier activating enzyme activity"/>
    <property type="evidence" value="ECO:0007669"/>
    <property type="project" value="InterPro"/>
</dbReference>
<feature type="domain" description="THIF-type NAD/FAD binding fold" evidence="13">
    <location>
        <begin position="11"/>
        <end position="247"/>
    </location>
</feature>
<comment type="function">
    <text evidence="6">Catalyzes the adenylation by ATP of the carboxyl group of the C-terminal glycine of sulfur carrier protein MoaD.</text>
</comment>
<dbReference type="GO" id="GO:0008146">
    <property type="term" value="F:sulfotransferase activity"/>
    <property type="evidence" value="ECO:0007669"/>
    <property type="project" value="TreeGrafter"/>
</dbReference>
<keyword evidence="3" id="KW-0547">Nucleotide-binding</keyword>
<dbReference type="GO" id="GO:0004792">
    <property type="term" value="F:thiosulfate-cyanide sulfurtransferase activity"/>
    <property type="evidence" value="ECO:0007669"/>
    <property type="project" value="TreeGrafter"/>
</dbReference>
<keyword evidence="2" id="KW-0808">Transferase</keyword>
<comment type="similarity">
    <text evidence="1">Belongs to the HesA/MoeB/ThiF family.</text>
</comment>
<comment type="catalytic activity">
    <reaction evidence="5">
        <text>[molybdopterin-synthase sulfur-carrier protein]-C-terminal Gly-Gly + ATP + H(+) = [molybdopterin-synthase sulfur-carrier protein]-C-terminal Gly-Gly-AMP + diphosphate</text>
        <dbReference type="Rhea" id="RHEA:43616"/>
        <dbReference type="Rhea" id="RHEA-COMP:12159"/>
        <dbReference type="Rhea" id="RHEA-COMP:12202"/>
        <dbReference type="ChEBI" id="CHEBI:15378"/>
        <dbReference type="ChEBI" id="CHEBI:30616"/>
        <dbReference type="ChEBI" id="CHEBI:33019"/>
        <dbReference type="ChEBI" id="CHEBI:90618"/>
        <dbReference type="ChEBI" id="CHEBI:90778"/>
        <dbReference type="EC" id="2.7.7.80"/>
    </reaction>
</comment>
<evidence type="ECO:0000259" key="13">
    <source>
        <dbReference type="Pfam" id="PF00899"/>
    </source>
</evidence>
<evidence type="ECO:0000313" key="15">
    <source>
        <dbReference type="Proteomes" id="UP000011717"/>
    </source>
</evidence>